<sequence length="86" mass="8975">MPSTTKNDAPSAIMRNPWDVAPGTYTCANGNTVDLSGKTHFWDVNAGHDVLAGSTSLACHQGDGMVDDASENRGDADRTHAVASSK</sequence>
<evidence type="ECO:0000313" key="3">
    <source>
        <dbReference type="Proteomes" id="UP000663193"/>
    </source>
</evidence>
<feature type="region of interest" description="Disordered" evidence="1">
    <location>
        <begin position="63"/>
        <end position="86"/>
    </location>
</feature>
<dbReference type="KEGG" id="pno:SNOG_06112"/>
<gene>
    <name evidence="2" type="ORF">JI435_061120</name>
</gene>
<dbReference type="EMBL" id="CP069031">
    <property type="protein sequence ID" value="QRC98743.1"/>
    <property type="molecule type" value="Genomic_DNA"/>
</dbReference>
<dbReference type="AlphaFoldDB" id="A0A7U2I1U8"/>
<keyword evidence="3" id="KW-1185">Reference proteome</keyword>
<evidence type="ECO:0000313" key="2">
    <source>
        <dbReference type="EMBL" id="QRC98743.1"/>
    </source>
</evidence>
<dbReference type="RefSeq" id="XP_001796496.1">
    <property type="nucleotide sequence ID" value="XM_001796444.1"/>
</dbReference>
<dbReference type="Proteomes" id="UP000663193">
    <property type="component" value="Chromosome 9"/>
</dbReference>
<reference evidence="3" key="1">
    <citation type="journal article" date="2021" name="BMC Genomics">
        <title>Chromosome-level genome assembly and manually-curated proteome of model necrotroph Parastagonospora nodorum Sn15 reveals a genome-wide trove of candidate effector homologs, and redundancy of virulence-related functions within an accessory chromosome.</title>
        <authorList>
            <person name="Bertazzoni S."/>
            <person name="Jones D.A.B."/>
            <person name="Phan H.T."/>
            <person name="Tan K.-C."/>
            <person name="Hane J.K."/>
        </authorList>
    </citation>
    <scope>NUCLEOTIDE SEQUENCE [LARGE SCALE GENOMIC DNA]</scope>
    <source>
        <strain evidence="3">SN15 / ATCC MYA-4574 / FGSC 10173)</strain>
    </source>
</reference>
<dbReference type="VEuPathDB" id="FungiDB:JI435_061120"/>
<proteinExistence type="predicted"/>
<protein>
    <submittedName>
        <fullName evidence="2">Uncharacterized protein</fullName>
    </submittedName>
</protein>
<accession>A0A7U2I1U8</accession>
<name>A0A7U2I1U8_PHANO</name>
<evidence type="ECO:0000256" key="1">
    <source>
        <dbReference type="SAM" id="MobiDB-lite"/>
    </source>
</evidence>
<organism evidence="2 3">
    <name type="scientific">Phaeosphaeria nodorum (strain SN15 / ATCC MYA-4574 / FGSC 10173)</name>
    <name type="common">Glume blotch fungus</name>
    <name type="synonym">Parastagonospora nodorum</name>
    <dbReference type="NCBI Taxonomy" id="321614"/>
    <lineage>
        <taxon>Eukaryota</taxon>
        <taxon>Fungi</taxon>
        <taxon>Dikarya</taxon>
        <taxon>Ascomycota</taxon>
        <taxon>Pezizomycotina</taxon>
        <taxon>Dothideomycetes</taxon>
        <taxon>Pleosporomycetidae</taxon>
        <taxon>Pleosporales</taxon>
        <taxon>Pleosporineae</taxon>
        <taxon>Phaeosphaeriaceae</taxon>
        <taxon>Parastagonospora</taxon>
    </lineage>
</organism>
<feature type="compositionally biased region" description="Basic and acidic residues" evidence="1">
    <location>
        <begin position="70"/>
        <end position="80"/>
    </location>
</feature>